<dbReference type="AlphaFoldDB" id="A0A848GPA7"/>
<evidence type="ECO:0000256" key="2">
    <source>
        <dbReference type="ARBA" id="ARBA00022475"/>
    </source>
</evidence>
<dbReference type="FunFam" id="2.40.30.10:FF:000015">
    <property type="entry name" value="Translation factor GUF1, mitochondrial"/>
    <property type="match status" value="1"/>
</dbReference>
<dbReference type="NCBIfam" id="TIGR01393">
    <property type="entry name" value="lepA"/>
    <property type="match status" value="1"/>
</dbReference>
<reference evidence="13 14" key="1">
    <citation type="submission" date="2020-04" db="EMBL/GenBank/DDBJ databases">
        <title>Chitinophaga sp. G-6-1-13 sp. nov., isolated from soil.</title>
        <authorList>
            <person name="Dahal R.H."/>
            <person name="Chaudhary D.K."/>
        </authorList>
    </citation>
    <scope>NUCLEOTIDE SEQUENCE [LARGE SCALE GENOMIC DNA]</scope>
    <source>
        <strain evidence="13 14">G-6-1-13</strain>
    </source>
</reference>
<dbReference type="Gene3D" id="2.40.30.10">
    <property type="entry name" value="Translation factors"/>
    <property type="match status" value="1"/>
</dbReference>
<dbReference type="CDD" id="cd01890">
    <property type="entry name" value="LepA"/>
    <property type="match status" value="1"/>
</dbReference>
<dbReference type="InterPro" id="IPR038363">
    <property type="entry name" value="LepA_C_sf"/>
</dbReference>
<feature type="binding site" evidence="11">
    <location>
        <begin position="131"/>
        <end position="134"/>
    </location>
    <ligand>
        <name>GTP</name>
        <dbReference type="ChEBI" id="CHEBI:37565"/>
    </ligand>
</feature>
<dbReference type="RefSeq" id="WP_169226484.1">
    <property type="nucleotide sequence ID" value="NZ_JABBGC010000002.1"/>
</dbReference>
<dbReference type="Proteomes" id="UP000583266">
    <property type="component" value="Unassembled WGS sequence"/>
</dbReference>
<dbReference type="GO" id="GO:0045727">
    <property type="term" value="P:positive regulation of translation"/>
    <property type="evidence" value="ECO:0007669"/>
    <property type="project" value="UniProtKB-UniRule"/>
</dbReference>
<dbReference type="PROSITE" id="PS51722">
    <property type="entry name" value="G_TR_2"/>
    <property type="match status" value="1"/>
</dbReference>
<keyword evidence="6 11" id="KW-0342">GTP-binding</keyword>
<proteinExistence type="inferred from homology"/>
<dbReference type="Pfam" id="PF00679">
    <property type="entry name" value="EFG_C"/>
    <property type="match status" value="1"/>
</dbReference>
<dbReference type="InterPro" id="IPR000640">
    <property type="entry name" value="EFG_V-like"/>
</dbReference>
<dbReference type="EC" id="3.6.5.n1" evidence="11"/>
<dbReference type="SUPFAM" id="SSF52540">
    <property type="entry name" value="P-loop containing nucleoside triphosphate hydrolases"/>
    <property type="match status" value="1"/>
</dbReference>
<evidence type="ECO:0000256" key="4">
    <source>
        <dbReference type="ARBA" id="ARBA00022801"/>
    </source>
</evidence>
<dbReference type="Pfam" id="PF06421">
    <property type="entry name" value="LepA_C"/>
    <property type="match status" value="1"/>
</dbReference>
<dbReference type="Gene3D" id="3.30.70.870">
    <property type="entry name" value="Elongation Factor G (Translational Gtpase), domain 3"/>
    <property type="match status" value="1"/>
</dbReference>
<dbReference type="GO" id="GO:0043022">
    <property type="term" value="F:ribosome binding"/>
    <property type="evidence" value="ECO:0007669"/>
    <property type="project" value="UniProtKB-UniRule"/>
</dbReference>
<dbReference type="CDD" id="cd03709">
    <property type="entry name" value="lepA_C"/>
    <property type="match status" value="1"/>
</dbReference>
<dbReference type="FunFam" id="3.30.70.240:FF:000007">
    <property type="entry name" value="Translation factor GUF1, mitochondrial"/>
    <property type="match status" value="1"/>
</dbReference>
<comment type="similarity">
    <text evidence="1 11">Belongs to the TRAFAC class translation factor GTPase superfamily. Classic translation factor GTPase family. LepA subfamily.</text>
</comment>
<evidence type="ECO:0000259" key="12">
    <source>
        <dbReference type="PROSITE" id="PS51722"/>
    </source>
</evidence>
<dbReference type="FunFam" id="3.30.70.2570:FF:000001">
    <property type="entry name" value="Translation factor GUF1, mitochondrial"/>
    <property type="match status" value="1"/>
</dbReference>
<dbReference type="FunFam" id="3.40.50.300:FF:000078">
    <property type="entry name" value="Elongation factor 4"/>
    <property type="match status" value="1"/>
</dbReference>
<evidence type="ECO:0000313" key="14">
    <source>
        <dbReference type="Proteomes" id="UP000583266"/>
    </source>
</evidence>
<dbReference type="EMBL" id="JABBGC010000002">
    <property type="protein sequence ID" value="NML39401.1"/>
    <property type="molecule type" value="Genomic_DNA"/>
</dbReference>
<keyword evidence="7 11" id="KW-0472">Membrane</keyword>
<dbReference type="InterPro" id="IPR005225">
    <property type="entry name" value="Small_GTP-bd"/>
</dbReference>
<evidence type="ECO:0000256" key="9">
    <source>
        <dbReference type="ARBA" id="ARBA00057626"/>
    </source>
</evidence>
<dbReference type="SUPFAM" id="SSF54980">
    <property type="entry name" value="EF-G C-terminal domain-like"/>
    <property type="match status" value="2"/>
</dbReference>
<evidence type="ECO:0000256" key="8">
    <source>
        <dbReference type="ARBA" id="ARBA00050293"/>
    </source>
</evidence>
<dbReference type="GO" id="GO:0003746">
    <property type="term" value="F:translation elongation factor activity"/>
    <property type="evidence" value="ECO:0007669"/>
    <property type="project" value="UniProtKB-UniRule"/>
</dbReference>
<gene>
    <name evidence="11 13" type="primary">lepA</name>
    <name evidence="13" type="ORF">HHL17_19530</name>
</gene>
<dbReference type="InterPro" id="IPR035654">
    <property type="entry name" value="LepA_IV"/>
</dbReference>
<dbReference type="PRINTS" id="PR00315">
    <property type="entry name" value="ELONGATNFCT"/>
</dbReference>
<dbReference type="CDD" id="cd16260">
    <property type="entry name" value="EF4_III"/>
    <property type="match status" value="1"/>
</dbReference>
<accession>A0A848GPA7</accession>
<dbReference type="InterPro" id="IPR006297">
    <property type="entry name" value="EF-4"/>
</dbReference>
<keyword evidence="14" id="KW-1185">Reference proteome</keyword>
<keyword evidence="5 11" id="KW-0648">Protein biosynthesis</keyword>
<organism evidence="13 14">
    <name type="scientific">Chitinophaga fulva</name>
    <dbReference type="NCBI Taxonomy" id="2728842"/>
    <lineage>
        <taxon>Bacteria</taxon>
        <taxon>Pseudomonadati</taxon>
        <taxon>Bacteroidota</taxon>
        <taxon>Chitinophagia</taxon>
        <taxon>Chitinophagales</taxon>
        <taxon>Chitinophagaceae</taxon>
        <taxon>Chitinophaga</taxon>
    </lineage>
</organism>
<keyword evidence="4 11" id="KW-0378">Hydrolase</keyword>
<evidence type="ECO:0000256" key="5">
    <source>
        <dbReference type="ARBA" id="ARBA00022917"/>
    </source>
</evidence>
<dbReference type="InterPro" id="IPR013842">
    <property type="entry name" value="LepA_CTD"/>
</dbReference>
<dbReference type="CDD" id="cd03699">
    <property type="entry name" value="EF4_II"/>
    <property type="match status" value="1"/>
</dbReference>
<keyword evidence="2 11" id="KW-1003">Cell membrane</keyword>
<dbReference type="Gene3D" id="3.40.50.300">
    <property type="entry name" value="P-loop containing nucleotide triphosphate hydrolases"/>
    <property type="match status" value="1"/>
</dbReference>
<evidence type="ECO:0000256" key="6">
    <source>
        <dbReference type="ARBA" id="ARBA00023134"/>
    </source>
</evidence>
<dbReference type="InterPro" id="IPR027417">
    <property type="entry name" value="P-loop_NTPase"/>
</dbReference>
<name>A0A848GPA7_9BACT</name>
<comment type="function">
    <text evidence="9 11">Required for accurate and efficient protein synthesis under certain stress conditions. May act as a fidelity factor of the translation reaction, by catalyzing a one-codon backward translocation of tRNAs on improperly translocated ribosomes. Back-translocation proceeds from a post-translocation (POST) complex to a pre-translocation (PRE) complex, thus giving elongation factor G a second chance to translocate the tRNAs correctly. Binds to ribosomes in a GTP-dependent manner.</text>
</comment>
<feature type="binding site" evidence="11">
    <location>
        <begin position="14"/>
        <end position="19"/>
    </location>
    <ligand>
        <name>GTP</name>
        <dbReference type="ChEBI" id="CHEBI:37565"/>
    </ligand>
</feature>
<comment type="similarity">
    <text evidence="10">Belongs to the GTP-binding elongation factor family. LepA subfamily.</text>
</comment>
<dbReference type="NCBIfam" id="TIGR00231">
    <property type="entry name" value="small_GTP"/>
    <property type="match status" value="1"/>
</dbReference>
<dbReference type="Pfam" id="PF00009">
    <property type="entry name" value="GTP_EFTU"/>
    <property type="match status" value="1"/>
</dbReference>
<dbReference type="PANTHER" id="PTHR43512">
    <property type="entry name" value="TRANSLATION FACTOR GUF1-RELATED"/>
    <property type="match status" value="1"/>
</dbReference>
<keyword evidence="13" id="KW-0251">Elongation factor</keyword>
<comment type="caution">
    <text evidence="13">The sequence shown here is derived from an EMBL/GenBank/DDBJ whole genome shotgun (WGS) entry which is preliminary data.</text>
</comment>
<dbReference type="GO" id="GO:0005525">
    <property type="term" value="F:GTP binding"/>
    <property type="evidence" value="ECO:0007669"/>
    <property type="project" value="UniProtKB-UniRule"/>
</dbReference>
<evidence type="ECO:0000256" key="11">
    <source>
        <dbReference type="HAMAP-Rule" id="MF_00071"/>
    </source>
</evidence>
<dbReference type="InterPro" id="IPR035647">
    <property type="entry name" value="EFG_III/V"/>
</dbReference>
<protein>
    <recommendedName>
        <fullName evidence="11">Elongation factor 4</fullName>
        <shortName evidence="11">EF-4</shortName>
        <ecNumber evidence="11">3.6.5.n1</ecNumber>
    </recommendedName>
    <alternativeName>
        <fullName evidence="11">Ribosomal back-translocase LepA</fullName>
    </alternativeName>
</protein>
<evidence type="ECO:0000256" key="10">
    <source>
        <dbReference type="ARBA" id="ARBA00061052"/>
    </source>
</evidence>
<dbReference type="PANTHER" id="PTHR43512:SF4">
    <property type="entry name" value="TRANSLATION FACTOR GUF1 HOMOLOG, CHLOROPLASTIC"/>
    <property type="match status" value="1"/>
</dbReference>
<dbReference type="InterPro" id="IPR000795">
    <property type="entry name" value="T_Tr_GTP-bd_dom"/>
</dbReference>
<evidence type="ECO:0000256" key="7">
    <source>
        <dbReference type="ARBA" id="ARBA00023136"/>
    </source>
</evidence>
<feature type="domain" description="Tr-type G" evidence="12">
    <location>
        <begin position="2"/>
        <end position="184"/>
    </location>
</feature>
<dbReference type="Gene3D" id="3.30.70.240">
    <property type="match status" value="1"/>
</dbReference>
<evidence type="ECO:0000256" key="3">
    <source>
        <dbReference type="ARBA" id="ARBA00022741"/>
    </source>
</evidence>
<keyword evidence="3 11" id="KW-0547">Nucleotide-binding</keyword>
<dbReference type="GO" id="GO:0003924">
    <property type="term" value="F:GTPase activity"/>
    <property type="evidence" value="ECO:0007669"/>
    <property type="project" value="UniProtKB-UniRule"/>
</dbReference>
<dbReference type="HAMAP" id="MF_00071">
    <property type="entry name" value="LepA"/>
    <property type="match status" value="1"/>
</dbReference>
<evidence type="ECO:0000313" key="13">
    <source>
        <dbReference type="EMBL" id="NML39401.1"/>
    </source>
</evidence>
<comment type="catalytic activity">
    <reaction evidence="8 11">
        <text>GTP + H2O = GDP + phosphate + H(+)</text>
        <dbReference type="Rhea" id="RHEA:19669"/>
        <dbReference type="ChEBI" id="CHEBI:15377"/>
        <dbReference type="ChEBI" id="CHEBI:15378"/>
        <dbReference type="ChEBI" id="CHEBI:37565"/>
        <dbReference type="ChEBI" id="CHEBI:43474"/>
        <dbReference type="ChEBI" id="CHEBI:58189"/>
        <dbReference type="EC" id="3.6.5.n1"/>
    </reaction>
</comment>
<dbReference type="InterPro" id="IPR004161">
    <property type="entry name" value="EFTu-like_2"/>
</dbReference>
<evidence type="ECO:0000256" key="1">
    <source>
        <dbReference type="ARBA" id="ARBA00005454"/>
    </source>
</evidence>
<dbReference type="FunFam" id="3.30.70.870:FF:000004">
    <property type="entry name" value="Translation factor GUF1, mitochondrial"/>
    <property type="match status" value="1"/>
</dbReference>
<comment type="subcellular location">
    <subcellularLocation>
        <location evidence="11">Cell membrane</location>
        <topology evidence="11">Peripheral membrane protein</topology>
        <orientation evidence="11">Cytoplasmic side</orientation>
    </subcellularLocation>
</comment>
<sequence>MKNIRNFCIIAHIDHGKSTLADRLLEFTKTISDRDMQAQVLDDMDLEREKGITIKSHAIQMNYTAKNGEKYTFNLIDTPGHVDFSYEVSRALAACEGALLLVDAAQGIQAQTISNLYLALENDLEIIPVINKIDMPGAMIEEVKDQIIELIGVKDEDILLASGKTGIGIEEILESIVTRIPAPTGSLDTPTQALIFDSVFNSFRGIIAYFRVYNGSIKKGDKIKFVNTGEEYEADEVGILKLGLEPRKEVFAGDVGYIITGIKSAKEVKVGDTITLASRPCEEGIKGFQEVKPMVFAGIFPVVTEDFEELRDCMDKLQLNDASLTYELETSQALGFGFRCGFLGMLHMEIIQERLEREFNQTVITTVPNVGFIAHTTNEGTVIVNNPSEMPDPTKLERIEEPFIRAQIITKPEYIGNIMTLCLGKRGILLNQSYLTTTRVELMFELPLTEIVFDFYDKLKSQTRGYASFDYSPIGFRDSDIVKMDILLNGDKVDALSALIHRSRAQDFGRKLCEKLKDLLPRQQFLIAIQAAVGAKILARENISAMRKDVTAKCYGGDISRKRKLLEKQKEGKKRMRQIGNVEVPQEAFLAVLKLDD</sequence>
<dbReference type="Gene3D" id="3.30.70.2570">
    <property type="entry name" value="Elongation factor 4, C-terminal domain"/>
    <property type="match status" value="1"/>
</dbReference>
<dbReference type="GO" id="GO:0005886">
    <property type="term" value="C:plasma membrane"/>
    <property type="evidence" value="ECO:0007669"/>
    <property type="project" value="UniProtKB-SubCell"/>
</dbReference>
<dbReference type="Pfam" id="PF03144">
    <property type="entry name" value="GTP_EFTU_D2"/>
    <property type="match status" value="1"/>
</dbReference>